<reference evidence="1 2" key="1">
    <citation type="submission" date="2018-06" db="EMBL/GenBank/DDBJ databases">
        <title>Extensive metabolic versatility and redundancy in microbially diverse, dynamic hydrothermal sediments.</title>
        <authorList>
            <person name="Dombrowski N."/>
            <person name="Teske A."/>
            <person name="Baker B.J."/>
        </authorList>
    </citation>
    <scope>NUCLEOTIDE SEQUENCE [LARGE SCALE GENOMIC DNA]</scope>
    <source>
        <strain evidence="1">B47_G16</strain>
    </source>
</reference>
<organism evidence="1 2">
    <name type="scientific">Aerophobetes bacterium</name>
    <dbReference type="NCBI Taxonomy" id="2030807"/>
    <lineage>
        <taxon>Bacteria</taxon>
        <taxon>Candidatus Aerophobota</taxon>
    </lineage>
</organism>
<accession>A0A497E464</accession>
<comment type="caution">
    <text evidence="1">The sequence shown here is derived from an EMBL/GenBank/DDBJ whole genome shotgun (WGS) entry which is preliminary data.</text>
</comment>
<protein>
    <recommendedName>
        <fullName evidence="3">Transposase IS204/IS1001/IS1096/IS1165 DDE domain-containing protein</fullName>
    </recommendedName>
</protein>
<evidence type="ECO:0000313" key="2">
    <source>
        <dbReference type="Proteomes" id="UP000279422"/>
    </source>
</evidence>
<dbReference type="Proteomes" id="UP000279422">
    <property type="component" value="Unassembled WGS sequence"/>
</dbReference>
<evidence type="ECO:0000313" key="1">
    <source>
        <dbReference type="EMBL" id="RLE07953.1"/>
    </source>
</evidence>
<sequence>MRAYRRWPALRRWQSSLERWKEKMLNYFISKNSSGKVEAHNVVVKL</sequence>
<proteinExistence type="predicted"/>
<feature type="non-terminal residue" evidence="1">
    <location>
        <position position="46"/>
    </location>
</feature>
<dbReference type="EMBL" id="QMPZ01000128">
    <property type="protein sequence ID" value="RLE07953.1"/>
    <property type="molecule type" value="Genomic_DNA"/>
</dbReference>
<name>A0A497E464_UNCAE</name>
<dbReference type="AlphaFoldDB" id="A0A497E464"/>
<evidence type="ECO:0008006" key="3">
    <source>
        <dbReference type="Google" id="ProtNLM"/>
    </source>
</evidence>
<gene>
    <name evidence="1" type="ORF">DRJ00_07145</name>
</gene>